<comment type="subcellular location">
    <subcellularLocation>
        <location evidence="1">Cell membrane</location>
        <topology evidence="1">Multi-pass membrane protein</topology>
    </subcellularLocation>
</comment>
<feature type="transmembrane region" description="Helical" evidence="7">
    <location>
        <begin position="155"/>
        <end position="177"/>
    </location>
</feature>
<evidence type="ECO:0000256" key="3">
    <source>
        <dbReference type="ARBA" id="ARBA00022475"/>
    </source>
</evidence>
<evidence type="ECO:0000313" key="8">
    <source>
        <dbReference type="EMBL" id="MBS6941019.1"/>
    </source>
</evidence>
<name>A0A943UXQ4_9ACTN</name>
<keyword evidence="3" id="KW-1003">Cell membrane</keyword>
<feature type="transmembrane region" description="Helical" evidence="7">
    <location>
        <begin position="90"/>
        <end position="112"/>
    </location>
</feature>
<evidence type="ECO:0000256" key="2">
    <source>
        <dbReference type="ARBA" id="ARBA00008929"/>
    </source>
</evidence>
<gene>
    <name evidence="8" type="primary">nrfD</name>
    <name evidence="8" type="ORF">KH142_06005</name>
</gene>
<comment type="similarity">
    <text evidence="2">Belongs to the NrfD family.</text>
</comment>
<evidence type="ECO:0000256" key="6">
    <source>
        <dbReference type="ARBA" id="ARBA00023136"/>
    </source>
</evidence>
<evidence type="ECO:0000256" key="1">
    <source>
        <dbReference type="ARBA" id="ARBA00004651"/>
    </source>
</evidence>
<dbReference type="Proteomes" id="UP000727506">
    <property type="component" value="Unassembled WGS sequence"/>
</dbReference>
<evidence type="ECO:0000256" key="5">
    <source>
        <dbReference type="ARBA" id="ARBA00022989"/>
    </source>
</evidence>
<reference evidence="8" key="1">
    <citation type="submission" date="2021-02" db="EMBL/GenBank/DDBJ databases">
        <title>Infant gut strain persistence is associated with maternal origin, phylogeny, and functional potential including surface adhesion and iron acquisition.</title>
        <authorList>
            <person name="Lou Y.C."/>
        </authorList>
    </citation>
    <scope>NUCLEOTIDE SEQUENCE</scope>
    <source>
        <strain evidence="8">L2_039_000G1_dasL2_039_000G1_concoct_11</strain>
    </source>
</reference>
<dbReference type="AlphaFoldDB" id="A0A943UXQ4"/>
<organism evidence="8 9">
    <name type="scientific">Slackia piriformis</name>
    <dbReference type="NCBI Taxonomy" id="626934"/>
    <lineage>
        <taxon>Bacteria</taxon>
        <taxon>Bacillati</taxon>
        <taxon>Actinomycetota</taxon>
        <taxon>Coriobacteriia</taxon>
        <taxon>Eggerthellales</taxon>
        <taxon>Eggerthellaceae</taxon>
        <taxon>Slackia</taxon>
    </lineage>
</organism>
<dbReference type="PANTHER" id="PTHR34856">
    <property type="entry name" value="PROTEIN NRFD"/>
    <property type="match status" value="1"/>
</dbReference>
<protein>
    <submittedName>
        <fullName evidence="8">Polysulfide reductase NrfD</fullName>
    </submittedName>
</protein>
<dbReference type="InterPro" id="IPR005614">
    <property type="entry name" value="NrfD-like"/>
</dbReference>
<dbReference type="Gene3D" id="1.20.1630.10">
    <property type="entry name" value="Formate dehydrogenase/DMSO reductase domain"/>
    <property type="match status" value="1"/>
</dbReference>
<dbReference type="InterPro" id="IPR052049">
    <property type="entry name" value="Electron_transfer_protein"/>
</dbReference>
<feature type="transmembrane region" description="Helical" evidence="7">
    <location>
        <begin position="237"/>
        <end position="259"/>
    </location>
</feature>
<evidence type="ECO:0000256" key="4">
    <source>
        <dbReference type="ARBA" id="ARBA00022692"/>
    </source>
</evidence>
<keyword evidence="4 7" id="KW-0812">Transmembrane</keyword>
<evidence type="ECO:0000256" key="7">
    <source>
        <dbReference type="SAM" id="Phobius"/>
    </source>
</evidence>
<keyword evidence="6 7" id="KW-0472">Membrane</keyword>
<feature type="transmembrane region" description="Helical" evidence="7">
    <location>
        <begin position="51"/>
        <end position="70"/>
    </location>
</feature>
<feature type="transmembrane region" description="Helical" evidence="7">
    <location>
        <begin position="6"/>
        <end position="30"/>
    </location>
</feature>
<accession>A0A943UXQ4</accession>
<dbReference type="Pfam" id="PF03916">
    <property type="entry name" value="NrfD"/>
    <property type="match status" value="1"/>
</dbReference>
<comment type="caution">
    <text evidence="8">The sequence shown here is derived from an EMBL/GenBank/DDBJ whole genome shotgun (WGS) entry which is preliminary data.</text>
</comment>
<dbReference type="PANTHER" id="PTHR34856:SF2">
    <property type="entry name" value="PROTEIN NRFD"/>
    <property type="match status" value="1"/>
</dbReference>
<feature type="transmembrane region" description="Helical" evidence="7">
    <location>
        <begin position="198"/>
        <end position="217"/>
    </location>
</feature>
<dbReference type="GO" id="GO:0005886">
    <property type="term" value="C:plasma membrane"/>
    <property type="evidence" value="ECO:0007669"/>
    <property type="project" value="UniProtKB-SubCell"/>
</dbReference>
<dbReference type="EMBL" id="JAGZSV010000099">
    <property type="protein sequence ID" value="MBS6941019.1"/>
    <property type="molecule type" value="Genomic_DNA"/>
</dbReference>
<feature type="transmembrane region" description="Helical" evidence="7">
    <location>
        <begin position="271"/>
        <end position="289"/>
    </location>
</feature>
<evidence type="ECO:0000313" key="9">
    <source>
        <dbReference type="Proteomes" id="UP000727506"/>
    </source>
</evidence>
<feature type="transmembrane region" description="Helical" evidence="7">
    <location>
        <begin position="124"/>
        <end position="149"/>
    </location>
</feature>
<keyword evidence="5 7" id="KW-1133">Transmembrane helix</keyword>
<sequence length="290" mass="31501">MFGPFIIMYLFLGGCGAGMLFVSSLWSIVFHRRADRTYRESAAFRTCRNRCFAVGAAIVCLGALCLLADLGRPERFVLLFFRPNETYLTFGTFALTLLIAVGLFLAAANHFYLPRVTTCAKAVAEALCVVSSLAVMAYTGLFLQGLYAVAFWDTWLVPVLFVLSAASMGMSGCLFVAAFLRDSWLFGRDVGRMHGWHVLVLVAEALALVAFTISAAFRRGEAPSSLALLFSEPLVGWFVAGVVACGLAIPVVCEAVLFLRRIDRAFPLVDALCIFGGFALRMCIVSAGLH</sequence>
<proteinExistence type="inferred from homology"/>